<feature type="domain" description="TNase-like" evidence="2">
    <location>
        <begin position="25"/>
        <end position="149"/>
    </location>
</feature>
<keyword evidence="4" id="KW-0378">Hydrolase</keyword>
<dbReference type="Proteomes" id="UP000885704">
    <property type="component" value="Unassembled WGS sequence"/>
</dbReference>
<dbReference type="Pfam" id="PF00565">
    <property type="entry name" value="SNase"/>
    <property type="match status" value="1"/>
</dbReference>
<dbReference type="InterPro" id="IPR035437">
    <property type="entry name" value="SNase_OB-fold_sf"/>
</dbReference>
<evidence type="ECO:0000256" key="1">
    <source>
        <dbReference type="SAM" id="SignalP"/>
    </source>
</evidence>
<reference evidence="4 5" key="1">
    <citation type="submission" date="2016-10" db="EMBL/GenBank/DDBJ databases">
        <authorList>
            <person name="Varghese N."/>
            <person name="Submissions S."/>
        </authorList>
    </citation>
    <scope>NUCLEOTIDE SEQUENCE [LARGE SCALE GENOMIC DNA]</scope>
    <source>
        <strain evidence="4 5">DSM 17584</strain>
    </source>
</reference>
<dbReference type="STRING" id="335975.SAMN04488512_111116"/>
<dbReference type="SUPFAM" id="SSF50199">
    <property type="entry name" value="Staphylococcal nuclease"/>
    <property type="match status" value="1"/>
</dbReference>
<dbReference type="EMBL" id="DRFN01000021">
    <property type="protein sequence ID" value="HDZ51794.1"/>
    <property type="molecule type" value="Genomic_DNA"/>
</dbReference>
<dbReference type="PROSITE" id="PS50830">
    <property type="entry name" value="TNASE_3"/>
    <property type="match status" value="1"/>
</dbReference>
<evidence type="ECO:0000313" key="5">
    <source>
        <dbReference type="Proteomes" id="UP000198646"/>
    </source>
</evidence>
<protein>
    <submittedName>
        <fullName evidence="4">Endonuclease YncB, thermonuclease family</fullName>
    </submittedName>
    <submittedName>
        <fullName evidence="3">Thermonuclease family protein</fullName>
    </submittedName>
</protein>
<organism evidence="3">
    <name type="scientific">Sulfitobacter litoralis</name>
    <dbReference type="NCBI Taxonomy" id="335975"/>
    <lineage>
        <taxon>Bacteria</taxon>
        <taxon>Pseudomonadati</taxon>
        <taxon>Pseudomonadota</taxon>
        <taxon>Alphaproteobacteria</taxon>
        <taxon>Rhodobacterales</taxon>
        <taxon>Roseobacteraceae</taxon>
        <taxon>Sulfitobacter</taxon>
    </lineage>
</organism>
<evidence type="ECO:0000259" key="2">
    <source>
        <dbReference type="PROSITE" id="PS50830"/>
    </source>
</evidence>
<name>A0A1H0R143_9RHOB</name>
<feature type="chain" id="PRO_5044557849" evidence="1">
    <location>
        <begin position="24"/>
        <end position="228"/>
    </location>
</feature>
<dbReference type="OrthoDB" id="9805504at2"/>
<keyword evidence="4" id="KW-0255">Endonuclease</keyword>
<dbReference type="RefSeq" id="WP_093733310.1">
    <property type="nucleotide sequence ID" value="NZ_DRFN01000021.1"/>
</dbReference>
<dbReference type="SMART" id="SM00318">
    <property type="entry name" value="SNc"/>
    <property type="match status" value="1"/>
</dbReference>
<dbReference type="EMBL" id="FNJD01000011">
    <property type="protein sequence ID" value="SDP23263.1"/>
    <property type="molecule type" value="Genomic_DNA"/>
</dbReference>
<dbReference type="Gene3D" id="2.40.50.90">
    <property type="match status" value="1"/>
</dbReference>
<evidence type="ECO:0000313" key="4">
    <source>
        <dbReference type="EMBL" id="SDP23263.1"/>
    </source>
</evidence>
<proteinExistence type="predicted"/>
<gene>
    <name evidence="3" type="ORF">ENH63_08515</name>
    <name evidence="4" type="ORF">SAMN04488512_111116</name>
</gene>
<keyword evidence="4" id="KW-0540">Nuclease</keyword>
<keyword evidence="5" id="KW-1185">Reference proteome</keyword>
<keyword evidence="1" id="KW-0732">Signal</keyword>
<dbReference type="GO" id="GO:0004519">
    <property type="term" value="F:endonuclease activity"/>
    <property type="evidence" value="ECO:0007669"/>
    <property type="project" value="UniProtKB-KW"/>
</dbReference>
<feature type="signal peptide" evidence="1">
    <location>
        <begin position="1"/>
        <end position="23"/>
    </location>
</feature>
<sequence>MKLILQTLLSAAFVVATMQPSAAVEPRITGVIRVIDGDTIALGKTRIRLFGIDAVEGDQPCTAADGTVLNCGAWVSSLVHQSYDGQRADCVRVDTDRYGRTVARCKALGQDMGQALVAAGLAFSYARYSRDYVKTEAAAKRAGRGVHAYETQRPDVFRKASKTATKSAASAGPGGCQIKGNVSSKGTRIFHMPGQRDYDRTVIRTDKGEYWFCTAAQARAAGWRAAKR</sequence>
<dbReference type="Proteomes" id="UP000198646">
    <property type="component" value="Unassembled WGS sequence"/>
</dbReference>
<comment type="caution">
    <text evidence="3">The sequence shown here is derived from an EMBL/GenBank/DDBJ whole genome shotgun (WGS) entry which is preliminary data.</text>
</comment>
<accession>A0A1H0R143</accession>
<dbReference type="InterPro" id="IPR016071">
    <property type="entry name" value="Staphylococal_nuclease_OB-fold"/>
</dbReference>
<evidence type="ECO:0000313" key="3">
    <source>
        <dbReference type="EMBL" id="HDZ51794.1"/>
    </source>
</evidence>
<dbReference type="AlphaFoldDB" id="A0A1H0R143"/>
<reference evidence="3" key="2">
    <citation type="journal article" date="2020" name="mSystems">
        <title>Genome- and Community-Level Interaction Insights into Carbon Utilization and Element Cycling Functions of Hydrothermarchaeota in Hydrothermal Sediment.</title>
        <authorList>
            <person name="Zhou Z."/>
            <person name="Liu Y."/>
            <person name="Xu W."/>
            <person name="Pan J."/>
            <person name="Luo Z.H."/>
            <person name="Li M."/>
        </authorList>
    </citation>
    <scope>NUCLEOTIDE SEQUENCE [LARGE SCALE GENOMIC DNA]</scope>
    <source>
        <strain evidence="3">HyVt-323</strain>
    </source>
</reference>